<name>A0AAW1SST5_9CHLO</name>
<reference evidence="3 4" key="1">
    <citation type="journal article" date="2024" name="Nat. Commun.">
        <title>Phylogenomics reveals the evolutionary origins of lichenization in chlorophyte algae.</title>
        <authorList>
            <person name="Puginier C."/>
            <person name="Libourel C."/>
            <person name="Otte J."/>
            <person name="Skaloud P."/>
            <person name="Haon M."/>
            <person name="Grisel S."/>
            <person name="Petersen M."/>
            <person name="Berrin J.G."/>
            <person name="Delaux P.M."/>
            <person name="Dal Grande F."/>
            <person name="Keller J."/>
        </authorList>
    </citation>
    <scope>NUCLEOTIDE SEQUENCE [LARGE SCALE GENOMIC DNA]</scope>
    <source>
        <strain evidence="3 4">SAG 2523</strain>
    </source>
</reference>
<dbReference type="Gene3D" id="1.10.150.50">
    <property type="entry name" value="Transcription Factor, Ets-1"/>
    <property type="match status" value="1"/>
</dbReference>
<feature type="compositionally biased region" description="Low complexity" evidence="1">
    <location>
        <begin position="132"/>
        <end position="147"/>
    </location>
</feature>
<evidence type="ECO:0000313" key="4">
    <source>
        <dbReference type="Proteomes" id="UP001485043"/>
    </source>
</evidence>
<evidence type="ECO:0000259" key="2">
    <source>
        <dbReference type="SMART" id="SM00454"/>
    </source>
</evidence>
<evidence type="ECO:0000256" key="1">
    <source>
        <dbReference type="SAM" id="MobiDB-lite"/>
    </source>
</evidence>
<dbReference type="InterPro" id="IPR013761">
    <property type="entry name" value="SAM/pointed_sf"/>
</dbReference>
<sequence length="453" mass="49022">MGCKWSGPAEGRGFDDAETHAPKARSPHATYAALFLEKLGLPQYIGDFEKAGFENVQAVHKLCQQDLDEIEKYSGNDILPGHRKVLIQAALYLRGPDMKELSKSLARHRIMLDATQQDMSSPVSLQGGPTTQHEAQQQHQQRQWQQHASGEVQSAPSDHDSSEAMSPVSQHIGGIQWHQPPPNGSQETRYRPGWTAADHMSVLRNQGQAGGLCATTYPTSSQPQSGTVQVVHPEPPRPLEDILQTAEGMSMYATCVSLPFSNRTEESGPVTADHLLNTSTFSNSSHFSYGEDNPISRLSPEMSARLTDYLGNLMDTTELVDGMQARGISPFGQQQPEGAPQARPGGTQGTGPPSGFSAQAAVAPRRSGSEGFDGRDPHPTALRVVQEIKRMRSRAASGADAMEPDREGVLGLQAEAVSGAATCRPGRISVQQQLQDPSPNTVNNQKTAWVIPW</sequence>
<feature type="compositionally biased region" description="Polar residues" evidence="1">
    <location>
        <begin position="217"/>
        <end position="228"/>
    </location>
</feature>
<feature type="region of interest" description="Disordered" evidence="1">
    <location>
        <begin position="1"/>
        <end position="21"/>
    </location>
</feature>
<proteinExistence type="predicted"/>
<dbReference type="EMBL" id="JALJOV010000941">
    <property type="protein sequence ID" value="KAK9858011.1"/>
    <property type="molecule type" value="Genomic_DNA"/>
</dbReference>
<dbReference type="SMART" id="SM00454">
    <property type="entry name" value="SAM"/>
    <property type="match status" value="1"/>
</dbReference>
<feature type="compositionally biased region" description="Basic and acidic residues" evidence="1">
    <location>
        <begin position="12"/>
        <end position="21"/>
    </location>
</feature>
<feature type="domain" description="SAM" evidence="2">
    <location>
        <begin position="24"/>
        <end position="96"/>
    </location>
</feature>
<dbReference type="AlphaFoldDB" id="A0AAW1SST5"/>
<evidence type="ECO:0000313" key="3">
    <source>
        <dbReference type="EMBL" id="KAK9858011.1"/>
    </source>
</evidence>
<protein>
    <recommendedName>
        <fullName evidence="2">SAM domain-containing protein</fullName>
    </recommendedName>
</protein>
<organism evidence="3 4">
    <name type="scientific">Apatococcus fuscideae</name>
    <dbReference type="NCBI Taxonomy" id="2026836"/>
    <lineage>
        <taxon>Eukaryota</taxon>
        <taxon>Viridiplantae</taxon>
        <taxon>Chlorophyta</taxon>
        <taxon>core chlorophytes</taxon>
        <taxon>Trebouxiophyceae</taxon>
        <taxon>Chlorellales</taxon>
        <taxon>Chlorellaceae</taxon>
        <taxon>Apatococcus</taxon>
    </lineage>
</organism>
<feature type="region of interest" description="Disordered" evidence="1">
    <location>
        <begin position="217"/>
        <end position="236"/>
    </location>
</feature>
<comment type="caution">
    <text evidence="3">The sequence shown here is derived from an EMBL/GenBank/DDBJ whole genome shotgun (WGS) entry which is preliminary data.</text>
</comment>
<dbReference type="Proteomes" id="UP001485043">
    <property type="component" value="Unassembled WGS sequence"/>
</dbReference>
<accession>A0AAW1SST5</accession>
<feature type="compositionally biased region" description="Polar residues" evidence="1">
    <location>
        <begin position="115"/>
        <end position="131"/>
    </location>
</feature>
<gene>
    <name evidence="3" type="ORF">WJX84_003932</name>
</gene>
<feature type="region of interest" description="Disordered" evidence="1">
    <location>
        <begin position="328"/>
        <end position="378"/>
    </location>
</feature>
<dbReference type="InterPro" id="IPR001660">
    <property type="entry name" value="SAM"/>
</dbReference>
<keyword evidence="4" id="KW-1185">Reference proteome</keyword>
<dbReference type="SUPFAM" id="SSF47769">
    <property type="entry name" value="SAM/Pointed domain"/>
    <property type="match status" value="1"/>
</dbReference>
<feature type="region of interest" description="Disordered" evidence="1">
    <location>
        <begin position="115"/>
        <end position="189"/>
    </location>
</feature>